<dbReference type="PROSITE" id="PS50042">
    <property type="entry name" value="CNMP_BINDING_3"/>
    <property type="match status" value="1"/>
</dbReference>
<dbReference type="InterPro" id="IPR000595">
    <property type="entry name" value="cNMP-bd_dom"/>
</dbReference>
<name>A0A7S0QLN4_9CRYP</name>
<feature type="compositionally biased region" description="Gly residues" evidence="6">
    <location>
        <begin position="485"/>
        <end position="500"/>
    </location>
</feature>
<evidence type="ECO:0000256" key="5">
    <source>
        <dbReference type="PROSITE-ProRule" id="PRU10141"/>
    </source>
</evidence>
<dbReference type="Gene3D" id="2.60.120.10">
    <property type="entry name" value="Jelly Rolls"/>
    <property type="match status" value="1"/>
</dbReference>
<feature type="compositionally biased region" description="Low complexity" evidence="6">
    <location>
        <begin position="472"/>
        <end position="484"/>
    </location>
</feature>
<feature type="domain" description="Cyclic nucleotide-binding" evidence="8">
    <location>
        <begin position="303"/>
        <end position="414"/>
    </location>
</feature>
<feature type="compositionally biased region" description="Polar residues" evidence="6">
    <location>
        <begin position="534"/>
        <end position="544"/>
    </location>
</feature>
<dbReference type="EMBL" id="HBEZ01033069">
    <property type="protein sequence ID" value="CAD8640598.1"/>
    <property type="molecule type" value="Transcribed_RNA"/>
</dbReference>
<dbReference type="Pfam" id="PF00027">
    <property type="entry name" value="cNMP_binding"/>
    <property type="match status" value="1"/>
</dbReference>
<evidence type="ECO:0000256" key="2">
    <source>
        <dbReference type="ARBA" id="ARBA00022741"/>
    </source>
</evidence>
<dbReference type="InterPro" id="IPR000719">
    <property type="entry name" value="Prot_kinase_dom"/>
</dbReference>
<reference evidence="9" key="1">
    <citation type="submission" date="2021-01" db="EMBL/GenBank/DDBJ databases">
        <authorList>
            <person name="Corre E."/>
            <person name="Pelletier E."/>
            <person name="Niang G."/>
            <person name="Scheremetjew M."/>
            <person name="Finn R."/>
            <person name="Kale V."/>
            <person name="Holt S."/>
            <person name="Cochrane G."/>
            <person name="Meng A."/>
            <person name="Brown T."/>
            <person name="Cohen L."/>
        </authorList>
    </citation>
    <scope>NUCLEOTIDE SEQUENCE</scope>
    <source>
        <strain evidence="9">CCAP979/52</strain>
    </source>
</reference>
<dbReference type="PROSITE" id="PS00107">
    <property type="entry name" value="PROTEIN_KINASE_ATP"/>
    <property type="match status" value="1"/>
</dbReference>
<dbReference type="InterPro" id="IPR018488">
    <property type="entry name" value="cNMP-bd_CS"/>
</dbReference>
<feature type="compositionally biased region" description="Low complexity" evidence="6">
    <location>
        <begin position="501"/>
        <end position="525"/>
    </location>
</feature>
<evidence type="ECO:0000256" key="3">
    <source>
        <dbReference type="ARBA" id="ARBA00022840"/>
    </source>
</evidence>
<dbReference type="InterPro" id="IPR008271">
    <property type="entry name" value="Ser/Thr_kinase_AS"/>
</dbReference>
<evidence type="ECO:0000256" key="4">
    <source>
        <dbReference type="ARBA" id="ARBA00022992"/>
    </source>
</evidence>
<dbReference type="CDD" id="cd05117">
    <property type="entry name" value="STKc_CAMK"/>
    <property type="match status" value="1"/>
</dbReference>
<dbReference type="PROSITE" id="PS00108">
    <property type="entry name" value="PROTEIN_KINASE_ST"/>
    <property type="match status" value="1"/>
</dbReference>
<dbReference type="SUPFAM" id="SSF51206">
    <property type="entry name" value="cAMP-binding domain-like"/>
    <property type="match status" value="1"/>
</dbReference>
<dbReference type="PROSITE" id="PS00889">
    <property type="entry name" value="CNMP_BINDING_2"/>
    <property type="match status" value="1"/>
</dbReference>
<organism evidence="9">
    <name type="scientific">Cryptomonas curvata</name>
    <dbReference type="NCBI Taxonomy" id="233186"/>
    <lineage>
        <taxon>Eukaryota</taxon>
        <taxon>Cryptophyceae</taxon>
        <taxon>Cryptomonadales</taxon>
        <taxon>Cryptomonadaceae</taxon>
        <taxon>Cryptomonas</taxon>
    </lineage>
</organism>
<sequence>MGILSKGITKYYEIGKTIGKGSFATVKEGVRKDTGQKVAIKVIDKKDAVFDAESLEQEIATMKKVNHPNCVALHGVFDESSKTYLVLDLITGGTVMDRIIANDHFSEKDAASVTADVLNAIHYLHSIGITHRDLKPENLLYASNDPDSPDYNTIKVADFGLAKFVTENSMMKTTCGTPGYVAPEVLDPYLPFTNGYGPEVDLWSMGVVLYIMLCGFPPFYDDSTAVLFKQIRKGEYTFPSPYWDEVSQGAKDIVSKMLVVDPTKRYTARQCLDHPWIRNAGEASAKKMHSSHRAFLLIRKLPIFDNIDPTCLQEVTVRLKVVRVEQGKFICRAGEPGDCMFFINSGTVQILVNGNEVDRLTTGDFFGEISLTVSSQRTADVKSLGATGCHGPRGNRPAEAVELFQLDRRDFDAVQDKYPVLKSRLAQIGESRVKRASAPVSQEAGAARSESPPRPSSAAKENGRDSQEARVASPAAAAAPAPKSSGGGAGTGTGGGGGGASAAAASSAPRGGGNSTPASPASPTPARKPEVASKESSGCQCVCS</sequence>
<dbReference type="SUPFAM" id="SSF56112">
    <property type="entry name" value="Protein kinase-like (PK-like)"/>
    <property type="match status" value="1"/>
</dbReference>
<dbReference type="Gene3D" id="3.30.200.20">
    <property type="entry name" value="Phosphorylase Kinase, domain 1"/>
    <property type="match status" value="1"/>
</dbReference>
<dbReference type="AlphaFoldDB" id="A0A7S0QLN4"/>
<dbReference type="GO" id="GO:0005524">
    <property type="term" value="F:ATP binding"/>
    <property type="evidence" value="ECO:0007669"/>
    <property type="project" value="UniProtKB-UniRule"/>
</dbReference>
<gene>
    <name evidence="9" type="ORF">CCUR1050_LOCUS18282</name>
</gene>
<evidence type="ECO:0000256" key="6">
    <source>
        <dbReference type="SAM" id="MobiDB-lite"/>
    </source>
</evidence>
<dbReference type="InterPro" id="IPR011009">
    <property type="entry name" value="Kinase-like_dom_sf"/>
</dbReference>
<dbReference type="InterPro" id="IPR018490">
    <property type="entry name" value="cNMP-bd_dom_sf"/>
</dbReference>
<proteinExistence type="predicted"/>
<dbReference type="InterPro" id="IPR014710">
    <property type="entry name" value="RmlC-like_jellyroll"/>
</dbReference>
<dbReference type="SMART" id="SM00220">
    <property type="entry name" value="S_TKc"/>
    <property type="match status" value="1"/>
</dbReference>
<feature type="domain" description="Protein kinase" evidence="7">
    <location>
        <begin position="12"/>
        <end position="277"/>
    </location>
</feature>
<dbReference type="FunFam" id="3.30.200.20:FF:000042">
    <property type="entry name" value="Aurora kinase A"/>
    <property type="match status" value="1"/>
</dbReference>
<keyword evidence="3 5" id="KW-0067">ATP-binding</keyword>
<dbReference type="InterPro" id="IPR017441">
    <property type="entry name" value="Protein_kinase_ATP_BS"/>
</dbReference>
<dbReference type="GO" id="GO:0004672">
    <property type="term" value="F:protein kinase activity"/>
    <property type="evidence" value="ECO:0007669"/>
    <property type="project" value="InterPro"/>
</dbReference>
<dbReference type="GO" id="GO:0030553">
    <property type="term" value="F:cGMP binding"/>
    <property type="evidence" value="ECO:0007669"/>
    <property type="project" value="UniProtKB-KW"/>
</dbReference>
<keyword evidence="2 5" id="KW-0547">Nucleotide-binding</keyword>
<dbReference type="CDD" id="cd00038">
    <property type="entry name" value="CAP_ED"/>
    <property type="match status" value="1"/>
</dbReference>
<keyword evidence="1" id="KW-0140">cGMP</keyword>
<protein>
    <recommendedName>
        <fullName evidence="10">cGMP-dependent protein kinase</fullName>
    </recommendedName>
</protein>
<feature type="binding site" evidence="5">
    <location>
        <position position="41"/>
    </location>
    <ligand>
        <name>ATP</name>
        <dbReference type="ChEBI" id="CHEBI:30616"/>
    </ligand>
</feature>
<dbReference type="SMART" id="SM00100">
    <property type="entry name" value="cNMP"/>
    <property type="match status" value="1"/>
</dbReference>
<dbReference type="PROSITE" id="PS50011">
    <property type="entry name" value="PROTEIN_KINASE_DOM"/>
    <property type="match status" value="1"/>
</dbReference>
<dbReference type="Pfam" id="PF00069">
    <property type="entry name" value="Pkinase"/>
    <property type="match status" value="1"/>
</dbReference>
<dbReference type="PROSITE" id="PS00888">
    <property type="entry name" value="CNMP_BINDING_1"/>
    <property type="match status" value="1"/>
</dbReference>
<dbReference type="PANTHER" id="PTHR24347">
    <property type="entry name" value="SERINE/THREONINE-PROTEIN KINASE"/>
    <property type="match status" value="1"/>
</dbReference>
<dbReference type="FunFam" id="1.10.510.10:FF:000571">
    <property type="entry name" value="Maternal embryonic leucine zipper kinase"/>
    <property type="match status" value="1"/>
</dbReference>
<evidence type="ECO:0000313" key="9">
    <source>
        <dbReference type="EMBL" id="CAD8640598.1"/>
    </source>
</evidence>
<evidence type="ECO:0000259" key="8">
    <source>
        <dbReference type="PROSITE" id="PS50042"/>
    </source>
</evidence>
<dbReference type="Gene3D" id="1.10.510.10">
    <property type="entry name" value="Transferase(Phosphotransferase) domain 1"/>
    <property type="match status" value="1"/>
</dbReference>
<accession>A0A7S0QLN4</accession>
<feature type="region of interest" description="Disordered" evidence="6">
    <location>
        <begin position="430"/>
        <end position="544"/>
    </location>
</feature>
<evidence type="ECO:0000259" key="7">
    <source>
        <dbReference type="PROSITE" id="PS50011"/>
    </source>
</evidence>
<evidence type="ECO:0000256" key="1">
    <source>
        <dbReference type="ARBA" id="ARBA00022535"/>
    </source>
</evidence>
<keyword evidence="4" id="KW-0142">cGMP-binding</keyword>
<evidence type="ECO:0008006" key="10">
    <source>
        <dbReference type="Google" id="ProtNLM"/>
    </source>
</evidence>